<evidence type="ECO:0000313" key="2">
    <source>
        <dbReference type="EMBL" id="KEQ13427.1"/>
    </source>
</evidence>
<dbReference type="InterPro" id="IPR025457">
    <property type="entry name" value="DUF4277"/>
</dbReference>
<gene>
    <name evidence="2" type="ORF">GZ77_13680</name>
</gene>
<evidence type="ECO:0000259" key="1">
    <source>
        <dbReference type="Pfam" id="PF14104"/>
    </source>
</evidence>
<protein>
    <recommendedName>
        <fullName evidence="1">DUF4277 domain-containing protein</fullName>
    </recommendedName>
</protein>
<reference evidence="2 3" key="1">
    <citation type="submission" date="2014-06" db="EMBL/GenBank/DDBJ databases">
        <title>Whole Genome Sequences of Three Symbiotic Endozoicomonas Bacteria.</title>
        <authorList>
            <person name="Neave M.J."/>
            <person name="Apprill A."/>
            <person name="Voolstra C.R."/>
        </authorList>
    </citation>
    <scope>NUCLEOTIDE SEQUENCE [LARGE SCALE GENOMIC DNA]</scope>
    <source>
        <strain evidence="2 3">LMG 24815</strain>
    </source>
</reference>
<dbReference type="AlphaFoldDB" id="A0A081N4Q4"/>
<accession>A0A081N4Q4</accession>
<dbReference type="RefSeq" id="WP_034876240.1">
    <property type="nucleotide sequence ID" value="NZ_JOKG01000003.1"/>
</dbReference>
<keyword evidence="3" id="KW-1185">Reference proteome</keyword>
<organism evidence="2 3">
    <name type="scientific">Endozoicomonas montiporae</name>
    <dbReference type="NCBI Taxonomy" id="1027273"/>
    <lineage>
        <taxon>Bacteria</taxon>
        <taxon>Pseudomonadati</taxon>
        <taxon>Pseudomonadota</taxon>
        <taxon>Gammaproteobacteria</taxon>
        <taxon>Oceanospirillales</taxon>
        <taxon>Endozoicomonadaceae</taxon>
        <taxon>Endozoicomonas</taxon>
    </lineage>
</organism>
<proteinExistence type="predicted"/>
<sequence>MPPIHYQTQIQNIDHLGLVAGMCKELGIADHIDRRAPKVSNDWNVSNGESVVGMIINGLGFTGRAKVRSVLQY</sequence>
<dbReference type="Proteomes" id="UP000028006">
    <property type="component" value="Unassembled WGS sequence"/>
</dbReference>
<comment type="caution">
    <text evidence="2">The sequence shown here is derived from an EMBL/GenBank/DDBJ whole genome shotgun (WGS) entry which is preliminary data.</text>
</comment>
<evidence type="ECO:0000313" key="3">
    <source>
        <dbReference type="Proteomes" id="UP000028006"/>
    </source>
</evidence>
<dbReference type="eggNOG" id="COG5421">
    <property type="taxonomic scope" value="Bacteria"/>
</dbReference>
<feature type="domain" description="DUF4277" evidence="1">
    <location>
        <begin position="9"/>
        <end position="65"/>
    </location>
</feature>
<dbReference type="EMBL" id="JOKG01000003">
    <property type="protein sequence ID" value="KEQ13427.1"/>
    <property type="molecule type" value="Genomic_DNA"/>
</dbReference>
<dbReference type="Pfam" id="PF14104">
    <property type="entry name" value="DUF4277"/>
    <property type="match status" value="1"/>
</dbReference>
<name>A0A081N4Q4_9GAMM</name>